<keyword evidence="3 5" id="KW-0862">Zinc</keyword>
<proteinExistence type="inferred from homology"/>
<keyword evidence="5" id="KW-0805">Transcription regulation</keyword>
<dbReference type="GO" id="GO:0008023">
    <property type="term" value="C:transcription elongation factor complex"/>
    <property type="evidence" value="ECO:0007669"/>
    <property type="project" value="TreeGrafter"/>
</dbReference>
<dbReference type="HOGENOM" id="CLU_105983_2_0_1"/>
<comment type="function">
    <text evidence="5">Transcription elongation factor implicated in the maintenance of proper chromatin structure in actively transcribed regions.</text>
</comment>
<dbReference type="SUPFAM" id="SSF57783">
    <property type="entry name" value="Zinc beta-ribbon"/>
    <property type="match status" value="1"/>
</dbReference>
<evidence type="ECO:0000256" key="1">
    <source>
        <dbReference type="ARBA" id="ARBA00004123"/>
    </source>
</evidence>
<evidence type="ECO:0000256" key="2">
    <source>
        <dbReference type="ARBA" id="ARBA00009730"/>
    </source>
</evidence>
<dbReference type="Pfam" id="PF05129">
    <property type="entry name" value="Zn_ribbon_Elf1"/>
    <property type="match status" value="1"/>
</dbReference>
<dbReference type="EMBL" id="KB909946">
    <property type="protein sequence ID" value="EOB11589.1"/>
    <property type="molecule type" value="Genomic_DNA"/>
</dbReference>
<keyword evidence="5" id="KW-0479">Metal-binding</keyword>
<evidence type="ECO:0000256" key="4">
    <source>
        <dbReference type="ARBA" id="ARBA00023242"/>
    </source>
</evidence>
<organism evidence="6 7">
    <name type="scientific">Nosema bombycis (strain CQ1 / CVCC 102059)</name>
    <name type="common">Microsporidian parasite</name>
    <name type="synonym">Pebrine of silkworm</name>
    <dbReference type="NCBI Taxonomy" id="578461"/>
    <lineage>
        <taxon>Eukaryota</taxon>
        <taxon>Fungi</taxon>
        <taxon>Fungi incertae sedis</taxon>
        <taxon>Microsporidia</taxon>
        <taxon>Nosematidae</taxon>
        <taxon>Nosema</taxon>
    </lineage>
</organism>
<dbReference type="PANTHER" id="PTHR20934">
    <property type="entry name" value="TRANSCRIPTION ELONGATION FACTOR 1 HOMOLOG"/>
    <property type="match status" value="1"/>
</dbReference>
<dbReference type="STRING" id="578461.R0M0N6"/>
<dbReference type="GO" id="GO:0006368">
    <property type="term" value="P:transcription elongation by RNA polymerase II"/>
    <property type="evidence" value="ECO:0007669"/>
    <property type="project" value="TreeGrafter"/>
</dbReference>
<name>R0M0N6_NOSB1</name>
<evidence type="ECO:0000256" key="5">
    <source>
        <dbReference type="RuleBase" id="RU364033"/>
    </source>
</evidence>
<dbReference type="GO" id="GO:0008270">
    <property type="term" value="F:zinc ion binding"/>
    <property type="evidence" value="ECO:0007669"/>
    <property type="project" value="UniProtKB-KW"/>
</dbReference>
<accession>R0M0N6</accession>
<comment type="similarity">
    <text evidence="2 5">Belongs to the ELOF1 family.</text>
</comment>
<keyword evidence="7" id="KW-1185">Reference proteome</keyword>
<sequence length="82" mass="9621">MGRRKMRRTKIKKIPLVQEIERRFACPKCHQDSVVQCRIMKTQKRGYAFCSVCEAQFMCKANNLTSSIDVYSEWVDECNARA</sequence>
<keyword evidence="4 5" id="KW-0539">Nucleus</keyword>
<dbReference type="AlphaFoldDB" id="R0M0N6"/>
<dbReference type="GO" id="GO:0000993">
    <property type="term" value="F:RNA polymerase II complex binding"/>
    <property type="evidence" value="ECO:0007669"/>
    <property type="project" value="TreeGrafter"/>
</dbReference>
<keyword evidence="5" id="KW-0863">Zinc-finger</keyword>
<evidence type="ECO:0000313" key="6">
    <source>
        <dbReference type="EMBL" id="EOB11589.1"/>
    </source>
</evidence>
<gene>
    <name evidence="6" type="ORF">NBO_1039gi001</name>
</gene>
<dbReference type="InterPro" id="IPR038567">
    <property type="entry name" value="T_Elf1_sf"/>
</dbReference>
<reference evidence="6 7" key="1">
    <citation type="journal article" date="2013" name="BMC Genomics">
        <title>Comparative genomics of parasitic silkworm microsporidia reveal an association between genome expansion and host adaptation.</title>
        <authorList>
            <person name="Pan G."/>
            <person name="Xu J."/>
            <person name="Li T."/>
            <person name="Xia Q."/>
            <person name="Liu S.L."/>
            <person name="Zhang G."/>
            <person name="Li S."/>
            <person name="Li C."/>
            <person name="Liu H."/>
            <person name="Yang L."/>
            <person name="Liu T."/>
            <person name="Zhang X."/>
            <person name="Wu Z."/>
            <person name="Fan W."/>
            <person name="Dang X."/>
            <person name="Xiang H."/>
            <person name="Tao M."/>
            <person name="Li Y."/>
            <person name="Hu J."/>
            <person name="Li Z."/>
            <person name="Lin L."/>
            <person name="Luo J."/>
            <person name="Geng L."/>
            <person name="Wang L."/>
            <person name="Long M."/>
            <person name="Wan Y."/>
            <person name="He N."/>
            <person name="Zhang Z."/>
            <person name="Lu C."/>
            <person name="Keeling P.J."/>
            <person name="Wang J."/>
            <person name="Xiang Z."/>
            <person name="Zhou Z."/>
        </authorList>
    </citation>
    <scope>NUCLEOTIDE SEQUENCE [LARGE SCALE GENOMIC DNA]</scope>
    <source>
        <strain evidence="7">CQ1 / CVCC 102059</strain>
    </source>
</reference>
<protein>
    <recommendedName>
        <fullName evidence="5">Transcription elongation factor 1 homolog</fullName>
    </recommendedName>
</protein>
<dbReference type="VEuPathDB" id="MicrosporidiaDB:NBO_1039gi001"/>
<dbReference type="Proteomes" id="UP000016927">
    <property type="component" value="Unassembled WGS sequence"/>
</dbReference>
<dbReference type="Gene3D" id="2.20.25.190">
    <property type="match status" value="1"/>
</dbReference>
<dbReference type="OMA" id="VGRIICR"/>
<evidence type="ECO:0000256" key="3">
    <source>
        <dbReference type="ARBA" id="ARBA00022833"/>
    </source>
</evidence>
<keyword evidence="5" id="KW-0804">Transcription</keyword>
<dbReference type="OrthoDB" id="445983at2759"/>
<dbReference type="PANTHER" id="PTHR20934:SF0">
    <property type="entry name" value="TRANSCRIPTION ELONGATION FACTOR 1 HOMOLOG"/>
    <property type="match status" value="1"/>
</dbReference>
<evidence type="ECO:0000313" key="7">
    <source>
        <dbReference type="Proteomes" id="UP000016927"/>
    </source>
</evidence>
<comment type="subcellular location">
    <subcellularLocation>
        <location evidence="1 5">Nucleus</location>
    </subcellularLocation>
</comment>
<dbReference type="InterPro" id="IPR007808">
    <property type="entry name" value="Elf1"/>
</dbReference>